<protein>
    <recommendedName>
        <fullName evidence="2">Lysozyme inhibitor LprI-like N-terminal domain-containing protein</fullName>
    </recommendedName>
</protein>
<dbReference type="AlphaFoldDB" id="A0A0D0KZM2"/>
<dbReference type="Proteomes" id="UP000032067">
    <property type="component" value="Unassembled WGS sequence"/>
</dbReference>
<reference evidence="3 4" key="1">
    <citation type="submission" date="2014-12" db="EMBL/GenBank/DDBJ databases">
        <title>16Stimator: statistical estimation of ribosomal gene copy numbers from draft genome assemblies.</title>
        <authorList>
            <person name="Perisin M.A."/>
            <person name="Vetter M."/>
            <person name="Gilbert J.A."/>
            <person name="Bergelson J."/>
        </authorList>
    </citation>
    <scope>NUCLEOTIDE SEQUENCE [LARGE SCALE GENOMIC DNA]</scope>
    <source>
        <strain evidence="3 4">MEDvA23</strain>
    </source>
</reference>
<feature type="region of interest" description="Disordered" evidence="1">
    <location>
        <begin position="348"/>
        <end position="367"/>
    </location>
</feature>
<accession>A0A0D0KZM2</accession>
<evidence type="ECO:0000259" key="2">
    <source>
        <dbReference type="Pfam" id="PF07007"/>
    </source>
</evidence>
<gene>
    <name evidence="3" type="ORF">RT97_15325</name>
</gene>
<evidence type="ECO:0000313" key="4">
    <source>
        <dbReference type="Proteomes" id="UP000032067"/>
    </source>
</evidence>
<dbReference type="Pfam" id="PF07007">
    <property type="entry name" value="LprI"/>
    <property type="match status" value="1"/>
</dbReference>
<organism evidence="3 4">
    <name type="scientific">Variovorax paradoxus</name>
    <dbReference type="NCBI Taxonomy" id="34073"/>
    <lineage>
        <taxon>Bacteria</taxon>
        <taxon>Pseudomonadati</taxon>
        <taxon>Pseudomonadota</taxon>
        <taxon>Betaproteobacteria</taxon>
        <taxon>Burkholderiales</taxon>
        <taxon>Comamonadaceae</taxon>
        <taxon>Variovorax</taxon>
    </lineage>
</organism>
<name>A0A0D0KZM2_VARPD</name>
<evidence type="ECO:0000256" key="1">
    <source>
        <dbReference type="SAM" id="MobiDB-lite"/>
    </source>
</evidence>
<sequence length="449" mass="48419">MLSVLGAAAAPAFSAGLDCSRAATGAETANCASENLRKLDFQLSAVYGKLAAAQGSKRAALRREQVDWLTARDRCAADTSCIAARYDERLATLRIQLRDVNAYRPDDVDRAALEELRQAVETARKTDSEFPLEKVIDALRIKSGITSFANAYDANATGSVAQFPTIRPEGVTADEWRALRESGIEGGGENGAGAYTLMDVDGDGQRDLVIDTYLGGTGLFGETSVLRRKGGRFEGPAIPNDESGASALYTTGGRGANQSGQWIRLRGRVYAAYRNSLYGVDDVYLLRPLTIVGEVPKLTVRYRYRLSIPKVQSDEKGTATTLDGALHAALSQALGKVDTRQARDFGPADVPLCPVPEGTSEDDRGNYTRYGTGHYTFEVVGDVPVWLGRECRIGRVVDWFGAYSSKGGLGAAFWVRKPSEPDREQTYEVDGVRTATGTTAAIARFEVGN</sequence>
<comment type="caution">
    <text evidence="3">The sequence shown here is derived from an EMBL/GenBank/DDBJ whole genome shotgun (WGS) entry which is preliminary data.</text>
</comment>
<feature type="domain" description="Lysozyme inhibitor LprI-like N-terminal" evidence="2">
    <location>
        <begin position="19"/>
        <end position="92"/>
    </location>
</feature>
<dbReference type="PANTHER" id="PTHR37549">
    <property type="entry name" value="LIPOPROTEIN LPRI"/>
    <property type="match status" value="1"/>
</dbReference>
<dbReference type="Gene3D" id="1.20.1270.180">
    <property type="match status" value="1"/>
</dbReference>
<dbReference type="EMBL" id="JXQQ01000032">
    <property type="protein sequence ID" value="KIQ31552.1"/>
    <property type="molecule type" value="Genomic_DNA"/>
</dbReference>
<dbReference type="InterPro" id="IPR052755">
    <property type="entry name" value="Lysozyme_Inhibitor_LprI"/>
</dbReference>
<dbReference type="GO" id="GO:0005576">
    <property type="term" value="C:extracellular region"/>
    <property type="evidence" value="ECO:0007669"/>
    <property type="project" value="TreeGrafter"/>
</dbReference>
<dbReference type="PANTHER" id="PTHR37549:SF1">
    <property type="entry name" value="LIPOPROTEIN LPRI"/>
    <property type="match status" value="1"/>
</dbReference>
<evidence type="ECO:0000313" key="3">
    <source>
        <dbReference type="EMBL" id="KIQ31552.1"/>
    </source>
</evidence>
<dbReference type="InterPro" id="IPR009739">
    <property type="entry name" value="LprI-like_N"/>
</dbReference>
<proteinExistence type="predicted"/>